<sequence>MSEIRFRTGALRDGGRSLQRAGEDLGAQLDSLLASEPAWGEDDVSALCQVVYQSVVEVVRESVTASAEAFADHAAKLQTAAALYDSVEETNASAADSIGAELGREA</sequence>
<evidence type="ECO:0000313" key="1">
    <source>
        <dbReference type="EMBL" id="MVA76760.1"/>
    </source>
</evidence>
<evidence type="ECO:0008006" key="3">
    <source>
        <dbReference type="Google" id="ProtNLM"/>
    </source>
</evidence>
<evidence type="ECO:0000313" key="2">
    <source>
        <dbReference type="Proteomes" id="UP000435304"/>
    </source>
</evidence>
<protein>
    <recommendedName>
        <fullName evidence="3">PE domain-containing protein</fullName>
    </recommendedName>
</protein>
<dbReference type="AlphaFoldDB" id="A0A6A9V1A4"/>
<keyword evidence="2" id="KW-1185">Reference proteome</keyword>
<comment type="caution">
    <text evidence="1">The sequence shown here is derived from an EMBL/GenBank/DDBJ whole genome shotgun (WGS) entry which is preliminary data.</text>
</comment>
<organism evidence="1 2">
    <name type="scientific">Auraticoccus cholistanensis</name>
    <dbReference type="NCBI Taxonomy" id="2656650"/>
    <lineage>
        <taxon>Bacteria</taxon>
        <taxon>Bacillati</taxon>
        <taxon>Actinomycetota</taxon>
        <taxon>Actinomycetes</taxon>
        <taxon>Propionibacteriales</taxon>
        <taxon>Propionibacteriaceae</taxon>
        <taxon>Auraticoccus</taxon>
    </lineage>
</organism>
<dbReference type="RefSeq" id="WP_156610415.1">
    <property type="nucleotide sequence ID" value="NZ_WPCU01000007.1"/>
</dbReference>
<proteinExistence type="predicted"/>
<dbReference type="Proteomes" id="UP000435304">
    <property type="component" value="Unassembled WGS sequence"/>
</dbReference>
<name>A0A6A9V1A4_9ACTN</name>
<gene>
    <name evidence="1" type="ORF">GC722_12105</name>
</gene>
<dbReference type="EMBL" id="WPCU01000007">
    <property type="protein sequence ID" value="MVA76760.1"/>
    <property type="molecule type" value="Genomic_DNA"/>
</dbReference>
<reference evidence="1 2" key="1">
    <citation type="submission" date="2019-12" db="EMBL/GenBank/DDBJ databases">
        <title>Auraticoccus cholistani sp. nov., an actinomycete isolated from soil of Cholistan desert.</title>
        <authorList>
            <person name="Cheema M.T."/>
        </authorList>
    </citation>
    <scope>NUCLEOTIDE SEQUENCE [LARGE SCALE GENOMIC DNA]</scope>
    <source>
        <strain evidence="1 2">F435</strain>
    </source>
</reference>
<accession>A0A6A9V1A4</accession>